<dbReference type="Gene3D" id="1.10.760.10">
    <property type="entry name" value="Cytochrome c-like domain"/>
    <property type="match status" value="1"/>
</dbReference>
<comment type="caution">
    <text evidence="7">The sequence shown here is derived from an EMBL/GenBank/DDBJ whole genome shotgun (WGS) entry which is preliminary data.</text>
</comment>
<evidence type="ECO:0000313" key="8">
    <source>
        <dbReference type="Proteomes" id="UP000614460"/>
    </source>
</evidence>
<dbReference type="Proteomes" id="UP000614460">
    <property type="component" value="Unassembled WGS sequence"/>
</dbReference>
<evidence type="ECO:0000256" key="2">
    <source>
        <dbReference type="ARBA" id="ARBA00022723"/>
    </source>
</evidence>
<dbReference type="AlphaFoldDB" id="A0A8H9KTM5"/>
<dbReference type="SUPFAM" id="SSF52047">
    <property type="entry name" value="RNI-like"/>
    <property type="match status" value="1"/>
</dbReference>
<reference evidence="7" key="1">
    <citation type="journal article" date="2014" name="Int. J. Syst. Evol. Microbiol.">
        <title>Complete genome sequence of Corynebacterium casei LMG S-19264T (=DSM 44701T), isolated from a smear-ripened cheese.</title>
        <authorList>
            <consortium name="US DOE Joint Genome Institute (JGI-PGF)"/>
            <person name="Walter F."/>
            <person name="Albersmeier A."/>
            <person name="Kalinowski J."/>
            <person name="Ruckert C."/>
        </authorList>
    </citation>
    <scope>NUCLEOTIDE SEQUENCE</scope>
    <source>
        <strain evidence="7">CGMCC 1.15966</strain>
    </source>
</reference>
<feature type="domain" description="Cytochrome c" evidence="6">
    <location>
        <begin position="178"/>
        <end position="270"/>
    </location>
</feature>
<dbReference type="GO" id="GO:0009055">
    <property type="term" value="F:electron transfer activity"/>
    <property type="evidence" value="ECO:0007669"/>
    <property type="project" value="InterPro"/>
</dbReference>
<dbReference type="GO" id="GO:0020037">
    <property type="term" value="F:heme binding"/>
    <property type="evidence" value="ECO:0007669"/>
    <property type="project" value="InterPro"/>
</dbReference>
<feature type="transmembrane region" description="Helical" evidence="5">
    <location>
        <begin position="17"/>
        <end position="35"/>
    </location>
</feature>
<dbReference type="PANTHER" id="PTHR35889:SF3">
    <property type="entry name" value="F-BOX DOMAIN-CONTAINING PROTEIN"/>
    <property type="match status" value="1"/>
</dbReference>
<dbReference type="Pfam" id="PF07635">
    <property type="entry name" value="PSCyt1"/>
    <property type="match status" value="1"/>
</dbReference>
<sequence length="478" mass="53084">MIFFEELGSFIGRFHPILVHLPIGMLVLAFFMALFGKFKKTDEFNPAIRFSLLVGAVASIVAAVTGFMLSNDGGYDEDVLEFHEKLGIAVAIVSSFTYVLYKKEGSSTDKLAKLRSQRFLFLGIIVLLLGFTGHFGGTLTHGKGYIKDALPTAIKDFMGVEPEENEILPLENVQNAQVYNEVIQPIFQARCQSCHGEKKQEGGFALNSKENLIKGGDSGELLIKGNKDKSELYARLILPEGHEDRMPPKGRKPITQDQIKLIAWWIDSGLSFENKVSEIQQNPEIAAILKKLESPAESEESEVLYASLPEAPSLPENKINDWQAKGIKILPVSAENNYVVVNAINYPELTDKDLEELMQIKENIVQLKLGHTKISDQSLKQIAAMPNLMRLHLEYTGVSDQGLALLKTAPQLNYINLVGTKVSEQGITQLNSIKSLSNIYAFQTDAKFNPEAQKTNGKSKIDTGNYNLPFLESDTVKY</sequence>
<dbReference type="InterPro" id="IPR019251">
    <property type="entry name" value="DUF2231_TM"/>
</dbReference>
<dbReference type="RefSeq" id="WP_182498791.1">
    <property type="nucleotide sequence ID" value="NZ_BMKM01000002.1"/>
</dbReference>
<feature type="transmembrane region" description="Helical" evidence="5">
    <location>
        <begin position="119"/>
        <end position="137"/>
    </location>
</feature>
<protein>
    <recommendedName>
        <fullName evidence="6">Cytochrome c domain-containing protein</fullName>
    </recommendedName>
</protein>
<dbReference type="InterPro" id="IPR032675">
    <property type="entry name" value="LRR_dom_sf"/>
</dbReference>
<feature type="transmembrane region" description="Helical" evidence="5">
    <location>
        <begin position="82"/>
        <end position="99"/>
    </location>
</feature>
<keyword evidence="5" id="KW-0472">Membrane</keyword>
<dbReference type="InterPro" id="IPR036909">
    <property type="entry name" value="Cyt_c-like_dom_sf"/>
</dbReference>
<keyword evidence="5" id="KW-0812">Transmembrane</keyword>
<evidence type="ECO:0000256" key="5">
    <source>
        <dbReference type="SAM" id="Phobius"/>
    </source>
</evidence>
<dbReference type="PROSITE" id="PS51007">
    <property type="entry name" value="CYTC"/>
    <property type="match status" value="1"/>
</dbReference>
<evidence type="ECO:0000259" key="6">
    <source>
        <dbReference type="PROSITE" id="PS51007"/>
    </source>
</evidence>
<feature type="transmembrane region" description="Helical" evidence="5">
    <location>
        <begin position="47"/>
        <end position="70"/>
    </location>
</feature>
<dbReference type="EMBL" id="BMKM01000002">
    <property type="protein sequence ID" value="GGE14535.1"/>
    <property type="molecule type" value="Genomic_DNA"/>
</dbReference>
<organism evidence="7 8">
    <name type="scientific">Sphingobacterium cellulitidis</name>
    <dbReference type="NCBI Taxonomy" id="1768011"/>
    <lineage>
        <taxon>Bacteria</taxon>
        <taxon>Pseudomonadati</taxon>
        <taxon>Bacteroidota</taxon>
        <taxon>Sphingobacteriia</taxon>
        <taxon>Sphingobacteriales</taxon>
        <taxon>Sphingobacteriaceae</taxon>
        <taxon>Sphingobacterium</taxon>
    </lineage>
</organism>
<dbReference type="GO" id="GO:0046872">
    <property type="term" value="F:metal ion binding"/>
    <property type="evidence" value="ECO:0007669"/>
    <property type="project" value="UniProtKB-KW"/>
</dbReference>
<accession>A0A8H9KTM5</accession>
<evidence type="ECO:0000256" key="1">
    <source>
        <dbReference type="ARBA" id="ARBA00022617"/>
    </source>
</evidence>
<keyword evidence="1 4" id="KW-0349">Heme</keyword>
<dbReference type="Gene3D" id="3.80.10.10">
    <property type="entry name" value="Ribonuclease Inhibitor"/>
    <property type="match status" value="1"/>
</dbReference>
<dbReference type="Pfam" id="PF09990">
    <property type="entry name" value="DUF2231"/>
    <property type="match status" value="1"/>
</dbReference>
<name>A0A8H9KTM5_9SPHI</name>
<keyword evidence="8" id="KW-1185">Reference proteome</keyword>
<dbReference type="SUPFAM" id="SSF46626">
    <property type="entry name" value="Cytochrome c"/>
    <property type="match status" value="1"/>
</dbReference>
<keyword evidence="2 4" id="KW-0479">Metal-binding</keyword>
<evidence type="ECO:0000256" key="4">
    <source>
        <dbReference type="PROSITE-ProRule" id="PRU00433"/>
    </source>
</evidence>
<keyword evidence="5" id="KW-1133">Transmembrane helix</keyword>
<proteinExistence type="predicted"/>
<keyword evidence="3 4" id="KW-0408">Iron</keyword>
<reference evidence="7" key="2">
    <citation type="submission" date="2020-09" db="EMBL/GenBank/DDBJ databases">
        <authorList>
            <person name="Sun Q."/>
            <person name="Zhou Y."/>
        </authorList>
    </citation>
    <scope>NUCLEOTIDE SEQUENCE</scope>
    <source>
        <strain evidence="7">CGMCC 1.15966</strain>
    </source>
</reference>
<dbReference type="PANTHER" id="PTHR35889">
    <property type="entry name" value="CYCLOINULO-OLIGOSACCHARIDE FRUCTANOTRANSFERASE-RELATED"/>
    <property type="match status" value="1"/>
</dbReference>
<evidence type="ECO:0000256" key="3">
    <source>
        <dbReference type="ARBA" id="ARBA00023004"/>
    </source>
</evidence>
<dbReference type="InterPro" id="IPR011429">
    <property type="entry name" value="Cyt_c_Planctomycete-type"/>
</dbReference>
<dbReference type="InterPro" id="IPR009056">
    <property type="entry name" value="Cyt_c-like_dom"/>
</dbReference>
<gene>
    <name evidence="7" type="ORF">GCM10011516_10410</name>
</gene>
<evidence type="ECO:0000313" key="7">
    <source>
        <dbReference type="EMBL" id="GGE14535.1"/>
    </source>
</evidence>